<dbReference type="HOGENOM" id="CLU_1833810_0_0_11"/>
<reference evidence="2 3" key="1">
    <citation type="journal article" date="2009" name="Stand. Genomic Sci.">
        <title>Complete genome sequence of Sanguibacter keddieii type strain (ST-74).</title>
        <authorList>
            <person name="Ivanova N."/>
            <person name="Sikorski J."/>
            <person name="Sims D."/>
            <person name="Brettin T."/>
            <person name="Detter J.C."/>
            <person name="Han C."/>
            <person name="Lapidus A."/>
            <person name="Copeland A."/>
            <person name="Glavina Del Rio T."/>
            <person name="Nolan M."/>
            <person name="Chen F."/>
            <person name="Lucas S."/>
            <person name="Tice H."/>
            <person name="Cheng J.F."/>
            <person name="Bruce D."/>
            <person name="Goodwin L."/>
            <person name="Pitluck S."/>
            <person name="Pati A."/>
            <person name="Mavromatis K."/>
            <person name="Chen A."/>
            <person name="Palaniappan K."/>
            <person name="D'haeseleer P."/>
            <person name="Chain P."/>
            <person name="Bristow J."/>
            <person name="Eisen J.A."/>
            <person name="Markowitz V."/>
            <person name="Hugenholtz P."/>
            <person name="Goker M."/>
            <person name="Pukall R."/>
            <person name="Klenk H.P."/>
            <person name="Kyrpides N.C."/>
        </authorList>
    </citation>
    <scope>NUCLEOTIDE SEQUENCE [LARGE SCALE GENOMIC DNA]</scope>
    <source>
        <strain evidence="3">ATCC 51767 / DSM 10542 / NCFB 3025 / ST-74</strain>
    </source>
</reference>
<feature type="chain" id="PRO_5038805091" description="Lipoprotein" evidence="1">
    <location>
        <begin position="25"/>
        <end position="140"/>
    </location>
</feature>
<evidence type="ECO:0000313" key="3">
    <source>
        <dbReference type="Proteomes" id="UP000000322"/>
    </source>
</evidence>
<proteinExistence type="predicted"/>
<evidence type="ECO:0000256" key="1">
    <source>
        <dbReference type="SAM" id="SignalP"/>
    </source>
</evidence>
<dbReference type="OrthoDB" id="3267832at2"/>
<keyword evidence="3" id="KW-1185">Reference proteome</keyword>
<keyword evidence="1" id="KW-0732">Signal</keyword>
<name>D1BJ04_SANKS</name>
<evidence type="ECO:0008006" key="4">
    <source>
        <dbReference type="Google" id="ProtNLM"/>
    </source>
</evidence>
<dbReference type="Proteomes" id="UP000000322">
    <property type="component" value="Chromosome"/>
</dbReference>
<dbReference type="AlphaFoldDB" id="D1BJ04"/>
<accession>D1BJ04</accession>
<dbReference type="EMBL" id="CP001819">
    <property type="protein sequence ID" value="ACZ20196.1"/>
    <property type="molecule type" value="Genomic_DNA"/>
</dbReference>
<organism evidence="2 3">
    <name type="scientific">Sanguibacter keddieii (strain ATCC 51767 / DSM 10542 / NCFB 3025 / ST-74)</name>
    <dbReference type="NCBI Taxonomy" id="446469"/>
    <lineage>
        <taxon>Bacteria</taxon>
        <taxon>Bacillati</taxon>
        <taxon>Actinomycetota</taxon>
        <taxon>Actinomycetes</taxon>
        <taxon>Micrococcales</taxon>
        <taxon>Sanguibacteraceae</taxon>
        <taxon>Sanguibacter</taxon>
    </lineage>
</organism>
<evidence type="ECO:0000313" key="2">
    <source>
        <dbReference type="EMBL" id="ACZ20196.1"/>
    </source>
</evidence>
<sequence length="140" mass="14324">MKNTMKRTGLGLLIAATATFGLTACGSDDDATTGSSTSAEASDVAAADVDVADDLEAARTAVADALAEDDSWNQIMLASDVKAPTVKYGMLVVPFTPSDAASRVTGTVAIEDGAFVIEADSEATGQTWQIDQDGTITEKS</sequence>
<dbReference type="PROSITE" id="PS51257">
    <property type="entry name" value="PROKAR_LIPOPROTEIN"/>
    <property type="match status" value="1"/>
</dbReference>
<feature type="signal peptide" evidence="1">
    <location>
        <begin position="1"/>
        <end position="24"/>
    </location>
</feature>
<dbReference type="STRING" id="446469.Sked_02270"/>
<dbReference type="RefSeq" id="WP_012865265.1">
    <property type="nucleotide sequence ID" value="NC_013521.1"/>
</dbReference>
<dbReference type="KEGG" id="ske:Sked_02270"/>
<dbReference type="eggNOG" id="ENOG5032WYY">
    <property type="taxonomic scope" value="Bacteria"/>
</dbReference>
<protein>
    <recommendedName>
        <fullName evidence="4">Lipoprotein</fullName>
    </recommendedName>
</protein>
<gene>
    <name evidence="2" type="ordered locus">Sked_02270</name>
</gene>